<accession>A0ABV9K8T5</accession>
<organism evidence="1 2">
    <name type="scientific">Falsiporphyromonas endometrii</name>
    <dbReference type="NCBI Taxonomy" id="1387297"/>
    <lineage>
        <taxon>Bacteria</taxon>
        <taxon>Pseudomonadati</taxon>
        <taxon>Bacteroidota</taxon>
        <taxon>Bacteroidia</taxon>
        <taxon>Bacteroidales</taxon>
        <taxon>Porphyromonadaceae</taxon>
        <taxon>Falsiporphyromonas</taxon>
    </lineage>
</organism>
<name>A0ABV9K8T5_9PORP</name>
<reference evidence="2" key="1">
    <citation type="journal article" date="2019" name="Int. J. Syst. Evol. Microbiol.">
        <title>The Global Catalogue of Microorganisms (GCM) 10K type strain sequencing project: providing services to taxonomists for standard genome sequencing and annotation.</title>
        <authorList>
            <consortium name="The Broad Institute Genomics Platform"/>
            <consortium name="The Broad Institute Genome Sequencing Center for Infectious Disease"/>
            <person name="Wu L."/>
            <person name="Ma J."/>
        </authorList>
    </citation>
    <scope>NUCLEOTIDE SEQUENCE [LARGE SCALE GENOMIC DNA]</scope>
    <source>
        <strain evidence="2">CGMCC 4.7357</strain>
    </source>
</reference>
<dbReference type="Proteomes" id="UP001596020">
    <property type="component" value="Unassembled WGS sequence"/>
</dbReference>
<sequence length="395" mass="44847">MKKPTITTIVTITLLAILSGILNGCSKDEPNNNNQTNNPTPENNVINKTVSTNRLKGLWIKEDGENPEWQIEKGQKDIVIYPDDNKCFVIAAKAGNYKLRFISSNSEKDILYKIEVKESKCTDEVSEVLDFHPAPGQFVNDLPKWENGTTQEEMNERCLKILQEKGLISLGAYGGSITFRFDHSIINREGFDFAIFGNAFEGNSEPGIVMVAWDKNDNGKPDEDEWYELAGSMHNDPETIHNYQITYTRPREGKREYPEPQNGYSDRRYIKWEDNLNEKGYLPKLTAHNQDYWPGWYEGTEAKTLVFTGTKLPQNANNIDGIWKLKAFEWGYVDNKPNNDEAANSFDIDWAVDKNGNKVKLPAVDFIKVYNGMNQVCGPIGETSTEITHAKDLAL</sequence>
<proteinExistence type="predicted"/>
<gene>
    <name evidence="1" type="ORF">ACFO3G_07125</name>
</gene>
<evidence type="ECO:0000313" key="1">
    <source>
        <dbReference type="EMBL" id="MFC4666365.1"/>
    </source>
</evidence>
<evidence type="ECO:0000313" key="2">
    <source>
        <dbReference type="Proteomes" id="UP001596020"/>
    </source>
</evidence>
<dbReference type="EMBL" id="JBHSGO010000195">
    <property type="protein sequence ID" value="MFC4666365.1"/>
    <property type="molecule type" value="Genomic_DNA"/>
</dbReference>
<keyword evidence="2" id="KW-1185">Reference proteome</keyword>
<comment type="caution">
    <text evidence="1">The sequence shown here is derived from an EMBL/GenBank/DDBJ whole genome shotgun (WGS) entry which is preliminary data.</text>
</comment>
<dbReference type="RefSeq" id="WP_380079365.1">
    <property type="nucleotide sequence ID" value="NZ_JBHSGO010000195.1"/>
</dbReference>
<protein>
    <submittedName>
        <fullName evidence="1">Cell surface protein</fullName>
    </submittedName>
</protein>